<protein>
    <submittedName>
        <fullName evidence="2">Uncharacterized protein</fullName>
    </submittedName>
</protein>
<gene>
    <name evidence="2" type="ORF">O181_042894</name>
</gene>
<dbReference type="Proteomes" id="UP000765509">
    <property type="component" value="Unassembled WGS sequence"/>
</dbReference>
<name>A0A9Q3DGZ0_9BASI</name>
<keyword evidence="3" id="KW-1185">Reference proteome</keyword>
<dbReference type="EMBL" id="AVOT02017215">
    <property type="protein sequence ID" value="MBW0503179.1"/>
    <property type="molecule type" value="Genomic_DNA"/>
</dbReference>
<comment type="caution">
    <text evidence="2">The sequence shown here is derived from an EMBL/GenBank/DDBJ whole genome shotgun (WGS) entry which is preliminary data.</text>
</comment>
<evidence type="ECO:0000256" key="1">
    <source>
        <dbReference type="SAM" id="MobiDB-lite"/>
    </source>
</evidence>
<evidence type="ECO:0000313" key="2">
    <source>
        <dbReference type="EMBL" id="MBW0503179.1"/>
    </source>
</evidence>
<proteinExistence type="predicted"/>
<organism evidence="2 3">
    <name type="scientific">Austropuccinia psidii MF-1</name>
    <dbReference type="NCBI Taxonomy" id="1389203"/>
    <lineage>
        <taxon>Eukaryota</taxon>
        <taxon>Fungi</taxon>
        <taxon>Dikarya</taxon>
        <taxon>Basidiomycota</taxon>
        <taxon>Pucciniomycotina</taxon>
        <taxon>Pucciniomycetes</taxon>
        <taxon>Pucciniales</taxon>
        <taxon>Sphaerophragmiaceae</taxon>
        <taxon>Austropuccinia</taxon>
    </lineage>
</organism>
<feature type="compositionally biased region" description="Polar residues" evidence="1">
    <location>
        <begin position="55"/>
        <end position="65"/>
    </location>
</feature>
<sequence length="117" mass="13602">MKYPPFLDLEYLNKKSFQNRESTKVNENKFDPLVADIEGNGGYTELIKLFKEGPEQNTENPSFNQQEEKSLNLKESPMSTTKEHKITENKIQNTNSDIFCQGQNTEEMEFMKNSLTQ</sequence>
<dbReference type="AlphaFoldDB" id="A0A9Q3DGZ0"/>
<reference evidence="2" key="1">
    <citation type="submission" date="2021-03" db="EMBL/GenBank/DDBJ databases">
        <title>Draft genome sequence of rust myrtle Austropuccinia psidii MF-1, a brazilian biotype.</title>
        <authorList>
            <person name="Quecine M.C."/>
            <person name="Pachon D.M.R."/>
            <person name="Bonatelli M.L."/>
            <person name="Correr F.H."/>
            <person name="Franceschini L.M."/>
            <person name="Leite T.F."/>
            <person name="Margarido G.R.A."/>
            <person name="Almeida C.A."/>
            <person name="Ferrarezi J.A."/>
            <person name="Labate C.A."/>
        </authorList>
    </citation>
    <scope>NUCLEOTIDE SEQUENCE</scope>
    <source>
        <strain evidence="2">MF-1</strain>
    </source>
</reference>
<accession>A0A9Q3DGZ0</accession>
<evidence type="ECO:0000313" key="3">
    <source>
        <dbReference type="Proteomes" id="UP000765509"/>
    </source>
</evidence>
<feature type="region of interest" description="Disordered" evidence="1">
    <location>
        <begin position="53"/>
        <end position="90"/>
    </location>
</feature>